<evidence type="ECO:0000256" key="2">
    <source>
        <dbReference type="ARBA" id="ARBA00006669"/>
    </source>
</evidence>
<name>A0A7J5UMJ8_9MICO</name>
<reference evidence="10 11" key="1">
    <citation type="submission" date="2019-10" db="EMBL/GenBank/DDBJ databases">
        <title>Georgenia wutianyii sp. nov. and Georgenia yuyongxinii sp. nov. isolated from plateau pika (Ochotona curzoniae) in the Qinghai-Tibet plateau of China.</title>
        <authorList>
            <person name="Tian Z."/>
        </authorList>
    </citation>
    <scope>NUCLEOTIDE SEQUENCE [LARGE SCALE GENOMIC DNA]</scope>
    <source>
        <strain evidence="10 11">DSM 21501</strain>
    </source>
</reference>
<organism evidence="10 11">
    <name type="scientific">Georgenia thermotolerans</name>
    <dbReference type="NCBI Taxonomy" id="527326"/>
    <lineage>
        <taxon>Bacteria</taxon>
        <taxon>Bacillati</taxon>
        <taxon>Actinomycetota</taxon>
        <taxon>Actinomycetes</taxon>
        <taxon>Micrococcales</taxon>
        <taxon>Bogoriellaceae</taxon>
        <taxon>Georgenia</taxon>
    </lineage>
</organism>
<keyword evidence="7 9" id="KW-0472">Membrane</keyword>
<dbReference type="PANTHER" id="PTHR36122">
    <property type="entry name" value="NICOTINAMIDE RIBOSIDE TRANSPORTER PNUC"/>
    <property type="match status" value="1"/>
</dbReference>
<accession>A0A7J5UMJ8</accession>
<evidence type="ECO:0000256" key="1">
    <source>
        <dbReference type="ARBA" id="ARBA00004651"/>
    </source>
</evidence>
<keyword evidence="3" id="KW-0813">Transport</keyword>
<keyword evidence="6 9" id="KW-1133">Transmembrane helix</keyword>
<feature type="transmembrane region" description="Helical" evidence="9">
    <location>
        <begin position="88"/>
        <end position="107"/>
    </location>
</feature>
<dbReference type="GO" id="GO:0034257">
    <property type="term" value="F:nicotinamide riboside transmembrane transporter activity"/>
    <property type="evidence" value="ECO:0007669"/>
    <property type="project" value="InterPro"/>
</dbReference>
<dbReference type="Pfam" id="PF04973">
    <property type="entry name" value="NMN_transporter"/>
    <property type="match status" value="1"/>
</dbReference>
<evidence type="ECO:0000256" key="7">
    <source>
        <dbReference type="ARBA" id="ARBA00023136"/>
    </source>
</evidence>
<dbReference type="PANTHER" id="PTHR36122:SF2">
    <property type="entry name" value="NICOTINAMIDE RIBOSIDE TRANSPORTER PNUC"/>
    <property type="match status" value="1"/>
</dbReference>
<feature type="transmembrane region" description="Helical" evidence="9">
    <location>
        <begin position="37"/>
        <end position="67"/>
    </location>
</feature>
<dbReference type="InterPro" id="IPR006419">
    <property type="entry name" value="NMN_transpt_PnuC"/>
</dbReference>
<evidence type="ECO:0000313" key="10">
    <source>
        <dbReference type="EMBL" id="KAE8763599.1"/>
    </source>
</evidence>
<evidence type="ECO:0000256" key="5">
    <source>
        <dbReference type="ARBA" id="ARBA00022692"/>
    </source>
</evidence>
<gene>
    <name evidence="10" type="ORF">GB883_13260</name>
</gene>
<evidence type="ECO:0000256" key="8">
    <source>
        <dbReference type="SAM" id="MobiDB-lite"/>
    </source>
</evidence>
<evidence type="ECO:0000313" key="11">
    <source>
        <dbReference type="Proteomes" id="UP000451860"/>
    </source>
</evidence>
<keyword evidence="11" id="KW-1185">Reference proteome</keyword>
<evidence type="ECO:0000256" key="3">
    <source>
        <dbReference type="ARBA" id="ARBA00022448"/>
    </source>
</evidence>
<keyword evidence="5 9" id="KW-0812">Transmembrane</keyword>
<comment type="caution">
    <text evidence="10">The sequence shown here is derived from an EMBL/GenBank/DDBJ whole genome shotgun (WGS) entry which is preliminary data.</text>
</comment>
<protein>
    <submittedName>
        <fullName evidence="10">Nicotinamide riboside transporter PnuC</fullName>
    </submittedName>
</protein>
<evidence type="ECO:0000256" key="9">
    <source>
        <dbReference type="SAM" id="Phobius"/>
    </source>
</evidence>
<dbReference type="GO" id="GO:0005886">
    <property type="term" value="C:plasma membrane"/>
    <property type="evidence" value="ECO:0007669"/>
    <property type="project" value="UniProtKB-SubCell"/>
</dbReference>
<proteinExistence type="inferred from homology"/>
<feature type="transmembrane region" description="Helical" evidence="9">
    <location>
        <begin position="138"/>
        <end position="170"/>
    </location>
</feature>
<dbReference type="NCBIfam" id="TIGR01528">
    <property type="entry name" value="NMN_trans_PnuC"/>
    <property type="match status" value="1"/>
</dbReference>
<dbReference type="Proteomes" id="UP000451860">
    <property type="component" value="Unassembled WGS sequence"/>
</dbReference>
<sequence>MNPTELLGFVTGALCVWLAVRQNVWTFPVGLANNAVFAALFTAAGLYANAALQVLFAVLGVLGWYWWLHGADGARLHVRRTPRWAWPAAAGVTVALTVTGAAALGAWTDSTVPWWDSLTTATSVVAQVMLGRKWLGSWAVWIATDVLLVGLYASQGLWLTAVLYVGYLLLCAVGVRDWKAALAPAPAMGRPGSETAPSAPAGAAPSAQVPAP</sequence>
<feature type="compositionally biased region" description="Low complexity" evidence="8">
    <location>
        <begin position="196"/>
        <end position="212"/>
    </location>
</feature>
<comment type="similarity">
    <text evidence="2">Belongs to the nicotinamide ribonucleoside (NR) uptake permease (TC 4.B.1) family.</text>
</comment>
<feature type="region of interest" description="Disordered" evidence="8">
    <location>
        <begin position="189"/>
        <end position="212"/>
    </location>
</feature>
<dbReference type="AlphaFoldDB" id="A0A7J5UMJ8"/>
<keyword evidence="4" id="KW-1003">Cell membrane</keyword>
<dbReference type="EMBL" id="WHJE01000064">
    <property type="protein sequence ID" value="KAE8763599.1"/>
    <property type="molecule type" value="Genomic_DNA"/>
</dbReference>
<dbReference type="OrthoDB" id="9791248at2"/>
<evidence type="ECO:0000256" key="4">
    <source>
        <dbReference type="ARBA" id="ARBA00022475"/>
    </source>
</evidence>
<comment type="subcellular location">
    <subcellularLocation>
        <location evidence="1">Cell membrane</location>
        <topology evidence="1">Multi-pass membrane protein</topology>
    </subcellularLocation>
</comment>
<dbReference type="RefSeq" id="WP_152204021.1">
    <property type="nucleotide sequence ID" value="NZ_VUKF01000040.1"/>
</dbReference>
<evidence type="ECO:0000256" key="6">
    <source>
        <dbReference type="ARBA" id="ARBA00022989"/>
    </source>
</evidence>